<feature type="transmembrane region" description="Helical" evidence="1">
    <location>
        <begin position="12"/>
        <end position="33"/>
    </location>
</feature>
<name>A0ABW0JFJ6_9BURK</name>
<comment type="caution">
    <text evidence="2">The sequence shown here is derived from an EMBL/GenBank/DDBJ whole genome shotgun (WGS) entry which is preliminary data.</text>
</comment>
<keyword evidence="1" id="KW-1133">Transmembrane helix</keyword>
<gene>
    <name evidence="2" type="ORF">ACFPTO_24275</name>
</gene>
<evidence type="ECO:0000256" key="1">
    <source>
        <dbReference type="SAM" id="Phobius"/>
    </source>
</evidence>
<dbReference type="RefSeq" id="WP_377715494.1">
    <property type="nucleotide sequence ID" value="NZ_JBHSMP010000043.1"/>
</dbReference>
<proteinExistence type="predicted"/>
<accession>A0ABW0JFJ6</accession>
<keyword evidence="3" id="KW-1185">Reference proteome</keyword>
<protein>
    <submittedName>
        <fullName evidence="2">Uncharacterized protein</fullName>
    </submittedName>
</protein>
<keyword evidence="1" id="KW-0472">Membrane</keyword>
<organism evidence="2 3">
    <name type="scientific">Paraburkholderia denitrificans</name>
    <dbReference type="NCBI Taxonomy" id="694025"/>
    <lineage>
        <taxon>Bacteria</taxon>
        <taxon>Pseudomonadati</taxon>
        <taxon>Pseudomonadota</taxon>
        <taxon>Betaproteobacteria</taxon>
        <taxon>Burkholderiales</taxon>
        <taxon>Burkholderiaceae</taxon>
        <taxon>Paraburkholderia</taxon>
    </lineage>
</organism>
<sequence>MDTFIEIINPFWPILVGLLVSLYPILIVARYSVFRTLREQACWAARPSKPLQDQLVELSTIADSFERLRYTRAANRLRAIARKHDESMRNRNATTDVGNASSYRADDENSLRTEIEKIQPSLLRVAIFPFIL</sequence>
<evidence type="ECO:0000313" key="3">
    <source>
        <dbReference type="Proteomes" id="UP001596103"/>
    </source>
</evidence>
<evidence type="ECO:0000313" key="2">
    <source>
        <dbReference type="EMBL" id="MFC5431884.1"/>
    </source>
</evidence>
<keyword evidence="1" id="KW-0812">Transmembrane</keyword>
<dbReference type="EMBL" id="JBHSMP010000043">
    <property type="protein sequence ID" value="MFC5431884.1"/>
    <property type="molecule type" value="Genomic_DNA"/>
</dbReference>
<reference evidence="3" key="1">
    <citation type="journal article" date="2019" name="Int. J. Syst. Evol. Microbiol.">
        <title>The Global Catalogue of Microorganisms (GCM) 10K type strain sequencing project: providing services to taxonomists for standard genome sequencing and annotation.</title>
        <authorList>
            <consortium name="The Broad Institute Genomics Platform"/>
            <consortium name="The Broad Institute Genome Sequencing Center for Infectious Disease"/>
            <person name="Wu L."/>
            <person name="Ma J."/>
        </authorList>
    </citation>
    <scope>NUCLEOTIDE SEQUENCE [LARGE SCALE GENOMIC DNA]</scope>
    <source>
        <strain evidence="3">CCUG 56042</strain>
    </source>
</reference>
<dbReference type="Proteomes" id="UP001596103">
    <property type="component" value="Unassembled WGS sequence"/>
</dbReference>